<dbReference type="OrthoDB" id="8758950at2"/>
<feature type="chain" id="PRO_5002144076" evidence="1">
    <location>
        <begin position="20"/>
        <end position="142"/>
    </location>
</feature>
<keyword evidence="3" id="KW-1185">Reference proteome</keyword>
<keyword evidence="1" id="KW-0732">Signal</keyword>
<evidence type="ECO:0000256" key="1">
    <source>
        <dbReference type="SAM" id="SignalP"/>
    </source>
</evidence>
<organism evidence="2 3">
    <name type="scientific">Noviherbaspirillum autotrophicum</name>
    <dbReference type="NCBI Taxonomy" id="709839"/>
    <lineage>
        <taxon>Bacteria</taxon>
        <taxon>Pseudomonadati</taxon>
        <taxon>Pseudomonadota</taxon>
        <taxon>Betaproteobacteria</taxon>
        <taxon>Burkholderiales</taxon>
        <taxon>Oxalobacteraceae</taxon>
        <taxon>Noviherbaspirillum</taxon>
    </lineage>
</organism>
<evidence type="ECO:0000313" key="3">
    <source>
        <dbReference type="Proteomes" id="UP000031572"/>
    </source>
</evidence>
<proteinExistence type="predicted"/>
<dbReference type="Proteomes" id="UP000031572">
    <property type="component" value="Unassembled WGS sequence"/>
</dbReference>
<sequence>MKKLLALLFSLCLAAAAHAAADPDRYLLTVATLQKMEAVNKDLSKLKISKKSDEDDDDNQSVEEFAKKLDADPRVKAALAKNGMTSMDFSLATYAMFAAGMHLMFESSMDKKKGAALYASYPKERQANIELLRKNPQFMAKK</sequence>
<dbReference type="EMBL" id="JWJG01000028">
    <property type="protein sequence ID" value="KIF83487.1"/>
    <property type="molecule type" value="Genomic_DNA"/>
</dbReference>
<feature type="signal peptide" evidence="1">
    <location>
        <begin position="1"/>
        <end position="19"/>
    </location>
</feature>
<gene>
    <name evidence="2" type="ORF">TSA66_04200</name>
</gene>
<dbReference type="RefSeq" id="WP_040039107.1">
    <property type="nucleotide sequence ID" value="NZ_JWJG01000028.1"/>
</dbReference>
<dbReference type="AlphaFoldDB" id="A0A0C1YS02"/>
<protein>
    <submittedName>
        <fullName evidence="2">Uncharacterized protein</fullName>
    </submittedName>
</protein>
<comment type="caution">
    <text evidence="2">The sequence shown here is derived from an EMBL/GenBank/DDBJ whole genome shotgun (WGS) entry which is preliminary data.</text>
</comment>
<accession>A0A0C1YS02</accession>
<reference evidence="2 3" key="1">
    <citation type="submission" date="2014-12" db="EMBL/GenBank/DDBJ databases">
        <title>Denitrispirillum autotrophicum gen. nov., sp. nov., Denitrifying, Facultatively Autotrophic Bacteria Isolated from Rice Paddy Soil.</title>
        <authorList>
            <person name="Ishii S."/>
            <person name="Ashida N."/>
            <person name="Ohno H."/>
            <person name="Otsuka S."/>
            <person name="Yokota A."/>
            <person name="Senoo K."/>
        </authorList>
    </citation>
    <scope>NUCLEOTIDE SEQUENCE [LARGE SCALE GENOMIC DNA]</scope>
    <source>
        <strain evidence="2 3">TSA66</strain>
    </source>
</reference>
<name>A0A0C1YS02_9BURK</name>
<evidence type="ECO:0000313" key="2">
    <source>
        <dbReference type="EMBL" id="KIF83487.1"/>
    </source>
</evidence>